<protein>
    <submittedName>
        <fullName evidence="10">Gdnf-inducible Zinc finger protein 1</fullName>
    </submittedName>
</protein>
<evidence type="ECO:0000256" key="4">
    <source>
        <dbReference type="ARBA" id="ARBA00022771"/>
    </source>
</evidence>
<dbReference type="GO" id="GO:0008270">
    <property type="term" value="F:zinc ion binding"/>
    <property type="evidence" value="ECO:0007669"/>
    <property type="project" value="UniProtKB-KW"/>
</dbReference>
<comment type="caution">
    <text evidence="10">The sequence shown here is derived from an EMBL/GenBank/DDBJ whole genome shotgun (WGS) entry which is preliminary data.</text>
</comment>
<keyword evidence="4 7" id="KW-0863">Zinc-finger</keyword>
<keyword evidence="6" id="KW-0539">Nucleus</keyword>
<feature type="domain" description="C2H2-type" evidence="9">
    <location>
        <begin position="451"/>
        <end position="478"/>
    </location>
</feature>
<evidence type="ECO:0000256" key="6">
    <source>
        <dbReference type="ARBA" id="ARBA00023242"/>
    </source>
</evidence>
<dbReference type="FunFam" id="3.30.160.60:FF:000446">
    <property type="entry name" value="Zinc finger protein"/>
    <property type="match status" value="1"/>
</dbReference>
<feature type="domain" description="C2H2-type" evidence="9">
    <location>
        <begin position="479"/>
        <end position="506"/>
    </location>
</feature>
<feature type="domain" description="C2H2-type" evidence="9">
    <location>
        <begin position="390"/>
        <end position="417"/>
    </location>
</feature>
<evidence type="ECO:0000256" key="8">
    <source>
        <dbReference type="SAM" id="MobiDB-lite"/>
    </source>
</evidence>
<evidence type="ECO:0000259" key="9">
    <source>
        <dbReference type="PROSITE" id="PS50157"/>
    </source>
</evidence>
<feature type="domain" description="C2H2-type" evidence="9">
    <location>
        <begin position="363"/>
        <end position="390"/>
    </location>
</feature>
<dbReference type="EMBL" id="BLXT01000403">
    <property type="protein sequence ID" value="GFN76629.1"/>
    <property type="molecule type" value="Genomic_DNA"/>
</dbReference>
<dbReference type="SUPFAM" id="SSF57667">
    <property type="entry name" value="beta-beta-alpha zinc fingers"/>
    <property type="match status" value="5"/>
</dbReference>
<dbReference type="PROSITE" id="PS00028">
    <property type="entry name" value="ZINC_FINGER_C2H2_1"/>
    <property type="match status" value="8"/>
</dbReference>
<dbReference type="GO" id="GO:0000981">
    <property type="term" value="F:DNA-binding transcription factor activity, RNA polymerase II-specific"/>
    <property type="evidence" value="ECO:0007669"/>
    <property type="project" value="TreeGrafter"/>
</dbReference>
<dbReference type="FunFam" id="3.30.160.60:FF:000478">
    <property type="entry name" value="Zinc finger protein 133"/>
    <property type="match status" value="1"/>
</dbReference>
<name>A0AAV3Y1T4_9GAST</name>
<dbReference type="FunFam" id="3.30.160.60:FF:000624">
    <property type="entry name" value="zinc finger protein 697"/>
    <property type="match status" value="1"/>
</dbReference>
<proteinExistence type="predicted"/>
<dbReference type="SMART" id="SM00355">
    <property type="entry name" value="ZnF_C2H2"/>
    <property type="match status" value="9"/>
</dbReference>
<dbReference type="InterPro" id="IPR036236">
    <property type="entry name" value="Znf_C2H2_sf"/>
</dbReference>
<keyword evidence="3" id="KW-0677">Repeat</keyword>
<evidence type="ECO:0000313" key="11">
    <source>
        <dbReference type="Proteomes" id="UP000735302"/>
    </source>
</evidence>
<dbReference type="Gene3D" id="3.30.160.60">
    <property type="entry name" value="Classic Zinc Finger"/>
    <property type="match status" value="7"/>
</dbReference>
<evidence type="ECO:0000256" key="3">
    <source>
        <dbReference type="ARBA" id="ARBA00022737"/>
    </source>
</evidence>
<feature type="domain" description="C2H2-type" evidence="9">
    <location>
        <begin position="421"/>
        <end position="449"/>
    </location>
</feature>
<keyword evidence="11" id="KW-1185">Reference proteome</keyword>
<evidence type="ECO:0000256" key="5">
    <source>
        <dbReference type="ARBA" id="ARBA00022833"/>
    </source>
</evidence>
<feature type="domain" description="C2H2-type" evidence="9">
    <location>
        <begin position="563"/>
        <end position="591"/>
    </location>
</feature>
<dbReference type="Proteomes" id="UP000735302">
    <property type="component" value="Unassembled WGS sequence"/>
</dbReference>
<keyword evidence="2" id="KW-0479">Metal-binding</keyword>
<dbReference type="PANTHER" id="PTHR24394:SF29">
    <property type="entry name" value="MYONEURIN"/>
    <property type="match status" value="1"/>
</dbReference>
<evidence type="ECO:0000256" key="1">
    <source>
        <dbReference type="ARBA" id="ARBA00004123"/>
    </source>
</evidence>
<dbReference type="Pfam" id="PF12874">
    <property type="entry name" value="zf-met"/>
    <property type="match status" value="1"/>
</dbReference>
<dbReference type="PROSITE" id="PS50157">
    <property type="entry name" value="ZINC_FINGER_C2H2_2"/>
    <property type="match status" value="8"/>
</dbReference>
<comment type="subcellular location">
    <subcellularLocation>
        <location evidence="1">Nucleus</location>
    </subcellularLocation>
</comment>
<feature type="region of interest" description="Disordered" evidence="8">
    <location>
        <begin position="139"/>
        <end position="158"/>
    </location>
</feature>
<evidence type="ECO:0000313" key="10">
    <source>
        <dbReference type="EMBL" id="GFN76629.1"/>
    </source>
</evidence>
<dbReference type="GO" id="GO:0005634">
    <property type="term" value="C:nucleus"/>
    <property type="evidence" value="ECO:0007669"/>
    <property type="project" value="UniProtKB-SubCell"/>
</dbReference>
<feature type="compositionally biased region" description="Basic and acidic residues" evidence="8">
    <location>
        <begin position="645"/>
        <end position="656"/>
    </location>
</feature>
<accession>A0AAV3Y1T4</accession>
<evidence type="ECO:0000256" key="7">
    <source>
        <dbReference type="PROSITE-ProRule" id="PRU00042"/>
    </source>
</evidence>
<dbReference type="Pfam" id="PF00096">
    <property type="entry name" value="zf-C2H2"/>
    <property type="match status" value="5"/>
</dbReference>
<dbReference type="FunFam" id="3.30.160.60:FF:000710">
    <property type="entry name" value="Zinc finger protein 768"/>
    <property type="match status" value="1"/>
</dbReference>
<evidence type="ECO:0000256" key="2">
    <source>
        <dbReference type="ARBA" id="ARBA00022723"/>
    </source>
</evidence>
<feature type="region of interest" description="Disordered" evidence="8">
    <location>
        <begin position="603"/>
        <end position="622"/>
    </location>
</feature>
<feature type="region of interest" description="Disordered" evidence="8">
    <location>
        <begin position="636"/>
        <end position="656"/>
    </location>
</feature>
<dbReference type="InterPro" id="IPR013087">
    <property type="entry name" value="Znf_C2H2_type"/>
</dbReference>
<dbReference type="Pfam" id="PF13912">
    <property type="entry name" value="zf-C2H2_6"/>
    <property type="match status" value="1"/>
</dbReference>
<feature type="domain" description="C2H2-type" evidence="9">
    <location>
        <begin position="507"/>
        <end position="534"/>
    </location>
</feature>
<keyword evidence="5" id="KW-0862">Zinc</keyword>
<reference evidence="10 11" key="1">
    <citation type="journal article" date="2021" name="Elife">
        <title>Chloroplast acquisition without the gene transfer in kleptoplastic sea slugs, Plakobranchus ocellatus.</title>
        <authorList>
            <person name="Maeda T."/>
            <person name="Takahashi S."/>
            <person name="Yoshida T."/>
            <person name="Shimamura S."/>
            <person name="Takaki Y."/>
            <person name="Nagai Y."/>
            <person name="Toyoda A."/>
            <person name="Suzuki Y."/>
            <person name="Arimoto A."/>
            <person name="Ishii H."/>
            <person name="Satoh N."/>
            <person name="Nishiyama T."/>
            <person name="Hasebe M."/>
            <person name="Maruyama T."/>
            <person name="Minagawa J."/>
            <person name="Obokata J."/>
            <person name="Shigenobu S."/>
        </authorList>
    </citation>
    <scope>NUCLEOTIDE SEQUENCE [LARGE SCALE GENOMIC DNA]</scope>
</reference>
<feature type="domain" description="C2H2-type" evidence="9">
    <location>
        <begin position="535"/>
        <end position="562"/>
    </location>
</feature>
<sequence length="791" mass="89897">MEFDVKPFSFATVDIADDYLRNFQHGFKENFIKLFKTLCLELNTDLIPSEKSITVKGSWDVIVSIESFLTSLLPVLHQFKSRKGSERDRLNNFDHTFSSCLNLFLDGNQLWKYKNVTGDKSATSEHTVVDSKKNYHLDKDQKDDEQVQNATGMESDCSPFLEKAENQSKKYKNDQQKTDKEFTVVAKRSSVQDNDQAEYFSCNVRDHSISEQSKTHQYKTRGKKLSNFPARPACKSAHELELIKKPQALKSQRSSHSISPVLQTENQIVIPNPSHSKNARARTLPAKNKKTAHFFCKNKNAEKNPRRPVEKFKVKTFEKGVSNVANESKNSDTIFACVECPYVSQKSVQLEDHKKRVHQVKQFRCAECEKEFGFRKDLRRHMKCHGKAEHSCDLCGKMYKEARKLKMHKETHASNYVKPLFPCKQCSKSFSTKYVLAYHVKSEHLGMKASYTCSTCGKSYAQKSSYIQHSNIHIGVKPFYCSVCEMQFSHEKTLKEHMFVHADRKSFMCKVCNKPFRQSSGLTIHMRIHKETKDYVCSVCGKGFSQRQALLRHERIHAGEKPFECCLCGRCFADSSVLRRHMISVHKRNPKLWQQDTRRPTTTLKGADSECNLPAGSDPKSKRIFSDILKQTSKAENQLVSRGSKTSDKQQRYECGKEVEKTESPCATNEENQTTSINNSVIHNSGINAVSDRQLVSSHPGYGASFLATLAKQYSEAPSSTLCPIAQVVVGSFKKVENLSIPSEALQVNSPLATHCQVVSRQSVDSELSSRSSVQVPQLDQSHVENILTRL</sequence>
<dbReference type="AlphaFoldDB" id="A0AAV3Y1T4"/>
<organism evidence="10 11">
    <name type="scientific">Plakobranchus ocellatus</name>
    <dbReference type="NCBI Taxonomy" id="259542"/>
    <lineage>
        <taxon>Eukaryota</taxon>
        <taxon>Metazoa</taxon>
        <taxon>Spiralia</taxon>
        <taxon>Lophotrochozoa</taxon>
        <taxon>Mollusca</taxon>
        <taxon>Gastropoda</taxon>
        <taxon>Heterobranchia</taxon>
        <taxon>Euthyneura</taxon>
        <taxon>Panpulmonata</taxon>
        <taxon>Sacoglossa</taxon>
        <taxon>Placobranchoidea</taxon>
        <taxon>Plakobranchidae</taxon>
        <taxon>Plakobranchus</taxon>
    </lineage>
</organism>
<gene>
    <name evidence="10" type="ORF">PoB_000313500</name>
</gene>
<dbReference type="PANTHER" id="PTHR24394">
    <property type="entry name" value="ZINC FINGER PROTEIN"/>
    <property type="match status" value="1"/>
</dbReference>